<dbReference type="Pfam" id="PF08849">
    <property type="entry name" value="BrxA"/>
    <property type="match status" value="1"/>
</dbReference>
<accession>A0A7C5DHE7</accession>
<gene>
    <name evidence="1" type="ORF">ENL19_03570</name>
</gene>
<name>A0A7C5DHE7_UNCW3</name>
<dbReference type="Proteomes" id="UP000886110">
    <property type="component" value="Unassembled WGS sequence"/>
</dbReference>
<dbReference type="InterPro" id="IPR023137">
    <property type="entry name" value="BrxA_sf"/>
</dbReference>
<reference evidence="1" key="1">
    <citation type="journal article" date="2020" name="mSystems">
        <title>Genome- and Community-Level Interaction Insights into Carbon Utilization and Element Cycling Functions of Hydrothermarchaeota in Hydrothermal Sediment.</title>
        <authorList>
            <person name="Zhou Z."/>
            <person name="Liu Y."/>
            <person name="Xu W."/>
            <person name="Pan J."/>
            <person name="Luo Z.H."/>
            <person name="Li M."/>
        </authorList>
    </citation>
    <scope>NUCLEOTIDE SEQUENCE [LARGE SCALE GENOMIC DNA]</scope>
    <source>
        <strain evidence="1">HyVt-74</strain>
    </source>
</reference>
<sequence length="118" mass="13835">YYRFVRDFIVEVIRYKAEGLDFILMDYDYATFLETKSQFHPELLKLSESTGNKIKQVIIRMLKEAGVLTIKNGVKTIIKPYSRDILAARYAERGTIDDMMILLMTDREINSLRGKYGR</sequence>
<proteinExistence type="predicted"/>
<comment type="caution">
    <text evidence="1">The sequence shown here is derived from an EMBL/GenBank/DDBJ whole genome shotgun (WGS) entry which is preliminary data.</text>
</comment>
<dbReference type="AlphaFoldDB" id="A0A7C5DHE7"/>
<feature type="non-terminal residue" evidence="1">
    <location>
        <position position="1"/>
    </location>
</feature>
<protein>
    <submittedName>
        <fullName evidence="1">DUF1819 family protein</fullName>
    </submittedName>
</protein>
<evidence type="ECO:0000313" key="1">
    <source>
        <dbReference type="EMBL" id="HHE05123.1"/>
    </source>
</evidence>
<dbReference type="Gene3D" id="1.10.3540.10">
    <property type="entry name" value="uncharacterized protein from magnetospirillum magneticum domain"/>
    <property type="match status" value="1"/>
</dbReference>
<organism evidence="1">
    <name type="scientific">candidate division WOR-3 bacterium</name>
    <dbReference type="NCBI Taxonomy" id="2052148"/>
    <lineage>
        <taxon>Bacteria</taxon>
        <taxon>Bacteria division WOR-3</taxon>
    </lineage>
</organism>
<dbReference type="EMBL" id="DRTB01000270">
    <property type="protein sequence ID" value="HHE05123.1"/>
    <property type="molecule type" value="Genomic_DNA"/>
</dbReference>
<dbReference type="InterPro" id="IPR014948">
    <property type="entry name" value="BrxA"/>
</dbReference>